<dbReference type="PROSITE" id="PS50297">
    <property type="entry name" value="ANK_REP_REGION"/>
    <property type="match status" value="1"/>
</dbReference>
<dbReference type="PANTHER" id="PTHR24171:SF8">
    <property type="entry name" value="BRCA1-ASSOCIATED RING DOMAIN PROTEIN 1"/>
    <property type="match status" value="1"/>
</dbReference>
<organism evidence="5 6">
    <name type="scientific">Steccherinum ochraceum</name>
    <dbReference type="NCBI Taxonomy" id="92696"/>
    <lineage>
        <taxon>Eukaryota</taxon>
        <taxon>Fungi</taxon>
        <taxon>Dikarya</taxon>
        <taxon>Basidiomycota</taxon>
        <taxon>Agaricomycotina</taxon>
        <taxon>Agaricomycetes</taxon>
        <taxon>Polyporales</taxon>
        <taxon>Steccherinaceae</taxon>
        <taxon>Steccherinum</taxon>
    </lineage>
</organism>
<evidence type="ECO:0000313" key="5">
    <source>
        <dbReference type="EMBL" id="TCD60479.1"/>
    </source>
</evidence>
<keyword evidence="1" id="KW-0677">Repeat</keyword>
<dbReference type="GO" id="GO:0085020">
    <property type="term" value="P:protein K6-linked ubiquitination"/>
    <property type="evidence" value="ECO:0007669"/>
    <property type="project" value="TreeGrafter"/>
</dbReference>
<dbReference type="OrthoDB" id="19174at2759"/>
<gene>
    <name evidence="5" type="ORF">EIP91_010027</name>
</gene>
<comment type="caution">
    <text evidence="5">The sequence shown here is derived from an EMBL/GenBank/DDBJ whole genome shotgun (WGS) entry which is preliminary data.</text>
</comment>
<evidence type="ECO:0000313" key="6">
    <source>
        <dbReference type="Proteomes" id="UP000292702"/>
    </source>
</evidence>
<sequence>MPVPTRVVPEKNIWVAAGDGDLDRVRELVEHQSYSANIPDSNTYTPMHAAASYGHIHILEYLVSKGGDVNILDSDGDTPLYVVENIETARWLVEHGAIVNRRNAEDVTPAGAVAEDYPDVAQYLETISSSQAPASAAPTQPSQHAQNQVTEVLTTSLLDRVQDIMQRAEAEGRDPDQELRQAVGETVLEGMATGYGMGADVEDGRSDREDRESEGTNGVKRTRTDGP</sequence>
<dbReference type="Pfam" id="PF12796">
    <property type="entry name" value="Ank_2"/>
    <property type="match status" value="1"/>
</dbReference>
<feature type="compositionally biased region" description="Basic and acidic residues" evidence="4">
    <location>
        <begin position="202"/>
        <end position="214"/>
    </location>
</feature>
<keyword evidence="6" id="KW-1185">Reference proteome</keyword>
<evidence type="ECO:0000256" key="1">
    <source>
        <dbReference type="ARBA" id="ARBA00022737"/>
    </source>
</evidence>
<proteinExistence type="predicted"/>
<evidence type="ECO:0000256" key="3">
    <source>
        <dbReference type="PROSITE-ProRule" id="PRU00023"/>
    </source>
</evidence>
<dbReference type="Proteomes" id="UP000292702">
    <property type="component" value="Unassembled WGS sequence"/>
</dbReference>
<dbReference type="SMART" id="SM00248">
    <property type="entry name" value="ANK"/>
    <property type="match status" value="2"/>
</dbReference>
<dbReference type="InterPro" id="IPR002110">
    <property type="entry name" value="Ankyrin_rpt"/>
</dbReference>
<dbReference type="InterPro" id="IPR036770">
    <property type="entry name" value="Ankyrin_rpt-contain_sf"/>
</dbReference>
<dbReference type="PANTHER" id="PTHR24171">
    <property type="entry name" value="ANKYRIN REPEAT DOMAIN-CONTAINING PROTEIN 39-RELATED"/>
    <property type="match status" value="1"/>
</dbReference>
<feature type="region of interest" description="Disordered" evidence="4">
    <location>
        <begin position="189"/>
        <end position="227"/>
    </location>
</feature>
<dbReference type="PROSITE" id="PS50088">
    <property type="entry name" value="ANK_REPEAT"/>
    <property type="match status" value="1"/>
</dbReference>
<dbReference type="GO" id="GO:0004842">
    <property type="term" value="F:ubiquitin-protein transferase activity"/>
    <property type="evidence" value="ECO:0007669"/>
    <property type="project" value="TreeGrafter"/>
</dbReference>
<name>A0A4R0R907_9APHY</name>
<reference evidence="5 6" key="1">
    <citation type="submission" date="2018-11" db="EMBL/GenBank/DDBJ databases">
        <title>Genome assembly of Steccherinum ochraceum LE-BIN_3174, the white-rot fungus of the Steccherinaceae family (The Residual Polyporoid clade, Polyporales, Basidiomycota).</title>
        <authorList>
            <person name="Fedorova T.V."/>
            <person name="Glazunova O.A."/>
            <person name="Landesman E.O."/>
            <person name="Moiseenko K.V."/>
            <person name="Psurtseva N.V."/>
            <person name="Savinova O.S."/>
            <person name="Shakhova N.V."/>
            <person name="Tyazhelova T.V."/>
            <person name="Vasina D.V."/>
        </authorList>
    </citation>
    <scope>NUCLEOTIDE SEQUENCE [LARGE SCALE GENOMIC DNA]</scope>
    <source>
        <strain evidence="5 6">LE-BIN_3174</strain>
    </source>
</reference>
<evidence type="ECO:0000256" key="4">
    <source>
        <dbReference type="SAM" id="MobiDB-lite"/>
    </source>
</evidence>
<accession>A0A4R0R907</accession>
<dbReference type="AlphaFoldDB" id="A0A4R0R907"/>
<dbReference type="STRING" id="92696.A0A4R0R907"/>
<dbReference type="SUPFAM" id="SSF48403">
    <property type="entry name" value="Ankyrin repeat"/>
    <property type="match status" value="1"/>
</dbReference>
<protein>
    <submittedName>
        <fullName evidence="5">Uncharacterized protein</fullName>
    </submittedName>
</protein>
<dbReference type="EMBL" id="RWJN01000591">
    <property type="protein sequence ID" value="TCD60479.1"/>
    <property type="molecule type" value="Genomic_DNA"/>
</dbReference>
<feature type="repeat" description="ANK" evidence="3">
    <location>
        <begin position="42"/>
        <end position="74"/>
    </location>
</feature>
<dbReference type="Gene3D" id="1.25.40.20">
    <property type="entry name" value="Ankyrin repeat-containing domain"/>
    <property type="match status" value="1"/>
</dbReference>
<evidence type="ECO:0000256" key="2">
    <source>
        <dbReference type="ARBA" id="ARBA00023043"/>
    </source>
</evidence>
<keyword evidence="2 3" id="KW-0040">ANK repeat</keyword>